<proteinExistence type="predicted"/>
<evidence type="ECO:0000256" key="1">
    <source>
        <dbReference type="SAM" id="MobiDB-lite"/>
    </source>
</evidence>
<reference evidence="3" key="1">
    <citation type="submission" date="2018-06" db="EMBL/GenBank/DDBJ databases">
        <title>Genome assembly of Danube salmon.</title>
        <authorList>
            <person name="Macqueen D.J."/>
            <person name="Gundappa M.K."/>
        </authorList>
    </citation>
    <scope>NUCLEOTIDE SEQUENCE [LARGE SCALE GENOMIC DNA]</scope>
</reference>
<organism evidence="2 3">
    <name type="scientific">Hucho hucho</name>
    <name type="common">huchen</name>
    <dbReference type="NCBI Taxonomy" id="62062"/>
    <lineage>
        <taxon>Eukaryota</taxon>
        <taxon>Metazoa</taxon>
        <taxon>Chordata</taxon>
        <taxon>Craniata</taxon>
        <taxon>Vertebrata</taxon>
        <taxon>Euteleostomi</taxon>
        <taxon>Actinopterygii</taxon>
        <taxon>Neopterygii</taxon>
        <taxon>Teleostei</taxon>
        <taxon>Protacanthopterygii</taxon>
        <taxon>Salmoniformes</taxon>
        <taxon>Salmonidae</taxon>
        <taxon>Salmoninae</taxon>
        <taxon>Hucho</taxon>
    </lineage>
</organism>
<accession>A0A4W5NBR9</accession>
<sequence length="84" mass="9275">LHLSGGDSNNSTLHLSGGDSNNSTLHLSGGDSNNSTLHPLLLIKFFIIVCRNMENIDPEKTPGYVFETIKLLNFCLTQVRHNPR</sequence>
<feature type="region of interest" description="Disordered" evidence="1">
    <location>
        <begin position="1"/>
        <end position="29"/>
    </location>
</feature>
<name>A0A4W5NBR9_9TELE</name>
<dbReference type="AlphaFoldDB" id="A0A4W5NBR9"/>
<reference evidence="2" key="2">
    <citation type="submission" date="2025-08" db="UniProtKB">
        <authorList>
            <consortium name="Ensembl"/>
        </authorList>
    </citation>
    <scope>IDENTIFICATION</scope>
</reference>
<reference evidence="2" key="3">
    <citation type="submission" date="2025-09" db="UniProtKB">
        <authorList>
            <consortium name="Ensembl"/>
        </authorList>
    </citation>
    <scope>IDENTIFICATION</scope>
</reference>
<keyword evidence="3" id="KW-1185">Reference proteome</keyword>
<evidence type="ECO:0000313" key="2">
    <source>
        <dbReference type="Ensembl" id="ENSHHUP00000049181.1"/>
    </source>
</evidence>
<dbReference type="Ensembl" id="ENSHHUT00000050960.1">
    <property type="protein sequence ID" value="ENSHHUP00000049181.1"/>
    <property type="gene ID" value="ENSHHUG00000029800.1"/>
</dbReference>
<dbReference type="Proteomes" id="UP000314982">
    <property type="component" value="Unassembled WGS sequence"/>
</dbReference>
<protein>
    <submittedName>
        <fullName evidence="2">Uncharacterized protein</fullName>
    </submittedName>
</protein>
<dbReference type="STRING" id="62062.ENSHHUP00000049181"/>
<evidence type="ECO:0000313" key="3">
    <source>
        <dbReference type="Proteomes" id="UP000314982"/>
    </source>
</evidence>